<evidence type="ECO:0000313" key="3">
    <source>
        <dbReference type="Proteomes" id="UP000704712"/>
    </source>
</evidence>
<feature type="chain" id="PRO_5035729813" evidence="1">
    <location>
        <begin position="29"/>
        <end position="624"/>
    </location>
</feature>
<evidence type="ECO:0000313" key="2">
    <source>
        <dbReference type="EMBL" id="KAF4141757.1"/>
    </source>
</evidence>
<name>A0A8S9UQD9_PHYIN</name>
<sequence>MARRLNNMRYVLFVLLLLLAGYHSIVCAVDADVSASWSIATVSAAQILDLVLTTGDDPLLPADALLEIQLNSLFTVTSGAAVDEAMLSETLSGTWNVTVDTNTKKLTVQRSGDGAEVSSGTQIRFELKGIMNPSRAGRVSIGAMTISDSRSQFTRTVQLPTMEVEPGVIWNAQLAFSNLLSGRSASVVVHMTLPHAVPNDGVIAVYFPYMYGSLSGVILSSVAGLSGDFTLSTTNNVFRIKRAVGSGTESAEMQDVVIELEGITHPLLEGPMGPSVMLQTLDAASRIIDRTYVDTSDNVLATARVVLSSLSLRVTEGDATGAQYTVSLSAPPYGNTALTLSIGDPAIKAKLVLDPEYLVFSASNWSTPAKVTVTATNDNVVSGTFTQENIVRIGHTIISGDSSNTFAAVNDVSVHISENDFPAVHLSDRFLAVVEGLRNDSYIISLLSQPSSDVVVHMTPRDSFIETVPDQVVFTASTWNTPKAVNVVASVAASTVSASTRSAIFHQLSSTDANYNGKIDLVFPQNEVLVYYEPLEMKSCVEPCRAGWFPLVNVTTGDSQCVGCPLGYFCAGSCVAPVACPIGTSSNVEFAYDELHPAKSVLLDTRVLIRPSNQFHVRAARILS</sequence>
<dbReference type="AlphaFoldDB" id="A0A8S9UQD9"/>
<dbReference type="Proteomes" id="UP000704712">
    <property type="component" value="Unassembled WGS sequence"/>
</dbReference>
<gene>
    <name evidence="2" type="ORF">GN958_ATG09002</name>
</gene>
<dbReference type="EMBL" id="JAACNO010001266">
    <property type="protein sequence ID" value="KAF4141757.1"/>
    <property type="molecule type" value="Genomic_DNA"/>
</dbReference>
<keyword evidence="1" id="KW-0732">Signal</keyword>
<comment type="caution">
    <text evidence="2">The sequence shown here is derived from an EMBL/GenBank/DDBJ whole genome shotgun (WGS) entry which is preliminary data.</text>
</comment>
<organism evidence="2 3">
    <name type="scientific">Phytophthora infestans</name>
    <name type="common">Potato late blight agent</name>
    <name type="synonym">Botrytis infestans</name>
    <dbReference type="NCBI Taxonomy" id="4787"/>
    <lineage>
        <taxon>Eukaryota</taxon>
        <taxon>Sar</taxon>
        <taxon>Stramenopiles</taxon>
        <taxon>Oomycota</taxon>
        <taxon>Peronosporomycetes</taxon>
        <taxon>Peronosporales</taxon>
        <taxon>Peronosporaceae</taxon>
        <taxon>Phytophthora</taxon>
    </lineage>
</organism>
<feature type="signal peptide" evidence="1">
    <location>
        <begin position="1"/>
        <end position="28"/>
    </location>
</feature>
<accession>A0A8S9UQD9</accession>
<evidence type="ECO:0000256" key="1">
    <source>
        <dbReference type="SAM" id="SignalP"/>
    </source>
</evidence>
<proteinExistence type="predicted"/>
<reference evidence="2" key="1">
    <citation type="submission" date="2020-03" db="EMBL/GenBank/DDBJ databases">
        <title>Hybrid Assembly of Korean Phytophthora infestans isolates.</title>
        <authorList>
            <person name="Prokchorchik M."/>
            <person name="Lee Y."/>
            <person name="Seo J."/>
            <person name="Cho J.-H."/>
            <person name="Park Y.-E."/>
            <person name="Jang D.-C."/>
            <person name="Im J.-S."/>
            <person name="Choi J.-G."/>
            <person name="Park H.-J."/>
            <person name="Lee G.-B."/>
            <person name="Lee Y.-G."/>
            <person name="Hong S.-Y."/>
            <person name="Cho K."/>
            <person name="Sohn K.H."/>
        </authorList>
    </citation>
    <scope>NUCLEOTIDE SEQUENCE</scope>
    <source>
        <strain evidence="2">KR_2_A2</strain>
    </source>
</reference>
<protein>
    <submittedName>
        <fullName evidence="2">Uncharacterized protein</fullName>
    </submittedName>
</protein>